<gene>
    <name evidence="1" type="ORF">GCM10011611_17740</name>
</gene>
<dbReference type="AlphaFoldDB" id="A0A8J2YSP1"/>
<dbReference type="Gene3D" id="2.130.10.10">
    <property type="entry name" value="YVTN repeat-like/Quinoprotein amine dehydrogenase"/>
    <property type="match status" value="2"/>
</dbReference>
<organism evidence="1 2">
    <name type="scientific">Aliidongia dinghuensis</name>
    <dbReference type="NCBI Taxonomy" id="1867774"/>
    <lineage>
        <taxon>Bacteria</taxon>
        <taxon>Pseudomonadati</taxon>
        <taxon>Pseudomonadota</taxon>
        <taxon>Alphaproteobacteria</taxon>
        <taxon>Rhodospirillales</taxon>
        <taxon>Dongiaceae</taxon>
        <taxon>Aliidongia</taxon>
    </lineage>
</organism>
<dbReference type="InterPro" id="IPR051200">
    <property type="entry name" value="Host-pathogen_enzymatic-act"/>
</dbReference>
<reference evidence="1" key="1">
    <citation type="journal article" date="2014" name="Int. J. Syst. Evol. Microbiol.">
        <title>Complete genome sequence of Corynebacterium casei LMG S-19264T (=DSM 44701T), isolated from a smear-ripened cheese.</title>
        <authorList>
            <consortium name="US DOE Joint Genome Institute (JGI-PGF)"/>
            <person name="Walter F."/>
            <person name="Albersmeier A."/>
            <person name="Kalinowski J."/>
            <person name="Ruckert C."/>
        </authorList>
    </citation>
    <scope>NUCLEOTIDE SEQUENCE</scope>
    <source>
        <strain evidence="1">CGMCC 1.15725</strain>
    </source>
</reference>
<keyword evidence="2" id="KW-1185">Reference proteome</keyword>
<dbReference type="RefSeq" id="WP_189044753.1">
    <property type="nucleotide sequence ID" value="NZ_BMJQ01000004.1"/>
</dbReference>
<dbReference type="SUPFAM" id="SSF53649">
    <property type="entry name" value="Alkaline phosphatase-like"/>
    <property type="match status" value="1"/>
</dbReference>
<evidence type="ECO:0000313" key="1">
    <source>
        <dbReference type="EMBL" id="GGF12551.1"/>
    </source>
</evidence>
<accession>A0A8J2YSP1</accession>
<dbReference type="InterPro" id="IPR011048">
    <property type="entry name" value="Haem_d1_sf"/>
</dbReference>
<dbReference type="SUPFAM" id="SSF51004">
    <property type="entry name" value="C-terminal (heme d1) domain of cytochrome cd1-nitrite reductase"/>
    <property type="match status" value="1"/>
</dbReference>
<dbReference type="EMBL" id="BMJQ01000004">
    <property type="protein sequence ID" value="GGF12551.1"/>
    <property type="molecule type" value="Genomic_DNA"/>
</dbReference>
<dbReference type="InterPro" id="IPR011964">
    <property type="entry name" value="YVTN_b-propeller_repeat"/>
</dbReference>
<dbReference type="Gene3D" id="3.40.720.10">
    <property type="entry name" value="Alkaline Phosphatase, subunit A"/>
    <property type="match status" value="1"/>
</dbReference>
<proteinExistence type="predicted"/>
<sequence length="818" mass="86587">MNSSCHAPGITYSADGSKLLFSQDSNYVAVANVDPVAGTLTQAFSVSLPSPPANPNLFNSKSANAGGLAVTADGTTALVALNANNTVGVINLSTGTLTGQIPVGNAPNSIVVNGKYAYVTNEGGRPATTSDFTNLSDGTPIVVDSKNASATTGTVSVVDLTTGAVAHTIDVGLHPAGMTLDGGKLYVANSYSDTISVVDTKNNEVVHTIDVGVPLRDGAFGAGANGIAIANGTAYVTLGQSNAIAVIPLAGPDAHKVKGYIPTAYFPTSIAYDAAHNQLVVNDDKGVGAQGVLGSAHGVKGFNTHEEAGVVNLIPLPTERQLDQMTAQVIKNNHWDSKYVDVRHDRADRGRAPVAIPAHVGEPSLIKHVFLLIKENRTYDQILGDLPQGNGDPSLAVFGGNTPNQHALVTRFPLLDNVYAPSRQSADGHPWIVESGSFYSNDILSPDWIRSYPGGNSNDALTYTPKGFLWTAAQKRGLSVKLYGEWSGGYTIAKKPDGSSYSWADFYNTTLYKETNGAQGAAIVPDNSDTESTTVPSASAILDPHYPSFNLGIPDQYRADYWIQQFQQQDATFSVPNLTIIWLPDDHTNGTSTGYPLPANYQADNDLALGRMVEAISHSSVWGSSAIFVEEDDSQDGVDHVDGHRQPVYAISPYTAAPQAPGVGKVIHTTYTQENVNRTIEQILGLEPLTQFDLTASPMYDAFQNTPNLAPFDHVPANTALNIGPGNTPIAGTGPANFDTTSVASMSAVEKAWNVASDAMTKGKEGKPDSVDEDFLNHLVWYSATNWKRPYPGETEIQAPDAFVAAAANKKPTEDNDD</sequence>
<comment type="caution">
    <text evidence="1">The sequence shown here is derived from an EMBL/GenBank/DDBJ whole genome shotgun (WGS) entry which is preliminary data.</text>
</comment>
<dbReference type="NCBIfam" id="TIGR02276">
    <property type="entry name" value="beta_rpt_yvtn"/>
    <property type="match status" value="1"/>
</dbReference>
<dbReference type="PANTHER" id="PTHR47197">
    <property type="entry name" value="PROTEIN NIRF"/>
    <property type="match status" value="1"/>
</dbReference>
<reference evidence="1" key="2">
    <citation type="submission" date="2020-09" db="EMBL/GenBank/DDBJ databases">
        <authorList>
            <person name="Sun Q."/>
            <person name="Zhou Y."/>
        </authorList>
    </citation>
    <scope>NUCLEOTIDE SEQUENCE</scope>
    <source>
        <strain evidence="1">CGMCC 1.15725</strain>
    </source>
</reference>
<dbReference type="PANTHER" id="PTHR47197:SF3">
    <property type="entry name" value="DIHYDRO-HEME D1 DEHYDROGENASE"/>
    <property type="match status" value="1"/>
</dbReference>
<name>A0A8J2YSP1_9PROT</name>
<dbReference type="Proteomes" id="UP000646365">
    <property type="component" value="Unassembled WGS sequence"/>
</dbReference>
<dbReference type="InterPro" id="IPR017850">
    <property type="entry name" value="Alkaline_phosphatase_core_sf"/>
</dbReference>
<protein>
    <submittedName>
        <fullName evidence="1">Phosphoesterase</fullName>
    </submittedName>
</protein>
<dbReference type="InterPro" id="IPR015943">
    <property type="entry name" value="WD40/YVTN_repeat-like_dom_sf"/>
</dbReference>
<evidence type="ECO:0000313" key="2">
    <source>
        <dbReference type="Proteomes" id="UP000646365"/>
    </source>
</evidence>